<gene>
    <name evidence="1" type="ORF">MNBD_DELTA02-736</name>
</gene>
<name>A0A3B0VC15_9ZZZZ</name>
<reference evidence="1" key="1">
    <citation type="submission" date="2018-06" db="EMBL/GenBank/DDBJ databases">
        <authorList>
            <person name="Zhirakovskaya E."/>
        </authorList>
    </citation>
    <scope>NUCLEOTIDE SEQUENCE</scope>
</reference>
<dbReference type="Pfam" id="PF05133">
    <property type="entry name" value="SPP1_portal"/>
    <property type="match status" value="1"/>
</dbReference>
<accession>A0A3B0VC15</accession>
<organism evidence="1">
    <name type="scientific">hydrothermal vent metagenome</name>
    <dbReference type="NCBI Taxonomy" id="652676"/>
    <lineage>
        <taxon>unclassified sequences</taxon>
        <taxon>metagenomes</taxon>
        <taxon>ecological metagenomes</taxon>
    </lineage>
</organism>
<dbReference type="InterPro" id="IPR021145">
    <property type="entry name" value="Portal_protein_SPP1_Gp6-like"/>
</dbReference>
<protein>
    <recommendedName>
        <fullName evidence="2">Phage portal protein</fullName>
    </recommendedName>
</protein>
<dbReference type="AlphaFoldDB" id="A0A3B0VC15"/>
<evidence type="ECO:0000313" key="1">
    <source>
        <dbReference type="EMBL" id="VAW37823.1"/>
    </source>
</evidence>
<proteinExistence type="predicted"/>
<sequence>MTKEELMATHPDYDANIEQWRFFLSSYFGGRHYRDGNYLLQHPFESSTNYERRKKIAYYYNYCGPVVDIMVSHLFRRPVKREFGKLSMDSLFTRFLRDVDFEGSSLAQFMRDAGRFASVYGRVSIVVDRPRLAVSTRGEAEELGLRPYLSLVTPENLIDWSYASTETGRPVLEMVKINEGNGRYRIWTTEAWELWQMDAETEEVVPVDGDLHELGQVPVVNLYNKKSGVRMIGLSDIQDISDINKNIYYLCSDAKEIIENTAFPMLAVPYEKGGTDEKEIGPRNIIQFDPESSAKPFWLEPPHSSLSEIREWVKQDIGEIHRIAKMGGVRLAEDFRGARSGVAIELEYQQLYAVLSEKADNLEQAELGVLSLWSAWEGKSFDGLIDYPDDFSLKDLDGEISRLFKAMEAGIESATFRREAHKSVVGKVMPKLNPELKAQILKEIDGDG</sequence>
<evidence type="ECO:0008006" key="2">
    <source>
        <dbReference type="Google" id="ProtNLM"/>
    </source>
</evidence>
<dbReference type="EMBL" id="UOEZ01000061">
    <property type="protein sequence ID" value="VAW37823.1"/>
    <property type="molecule type" value="Genomic_DNA"/>
</dbReference>